<organism evidence="2 3">
    <name type="scientific">Chara braunii</name>
    <name type="common">Braun's stonewort</name>
    <dbReference type="NCBI Taxonomy" id="69332"/>
    <lineage>
        <taxon>Eukaryota</taxon>
        <taxon>Viridiplantae</taxon>
        <taxon>Streptophyta</taxon>
        <taxon>Charophyceae</taxon>
        <taxon>Charales</taxon>
        <taxon>Characeae</taxon>
        <taxon>Chara</taxon>
    </lineage>
</organism>
<feature type="region of interest" description="Disordered" evidence="1">
    <location>
        <begin position="670"/>
        <end position="691"/>
    </location>
</feature>
<feature type="compositionally biased region" description="Basic and acidic residues" evidence="1">
    <location>
        <begin position="566"/>
        <end position="576"/>
    </location>
</feature>
<dbReference type="Gramene" id="GBG91978">
    <property type="protein sequence ID" value="GBG91978"/>
    <property type="gene ID" value="CBR_g54074"/>
</dbReference>
<comment type="caution">
    <text evidence="2">The sequence shown here is derived from an EMBL/GenBank/DDBJ whole genome shotgun (WGS) entry which is preliminary data.</text>
</comment>
<feature type="compositionally biased region" description="Basic and acidic residues" evidence="1">
    <location>
        <begin position="596"/>
        <end position="610"/>
    </location>
</feature>
<evidence type="ECO:0008006" key="4">
    <source>
        <dbReference type="Google" id="ProtNLM"/>
    </source>
</evidence>
<dbReference type="AlphaFoldDB" id="A0A388MBN7"/>
<protein>
    <recommendedName>
        <fullName evidence="4">DUF659 domain-containing protein</fullName>
    </recommendedName>
</protein>
<feature type="compositionally biased region" description="Acidic residues" evidence="1">
    <location>
        <begin position="444"/>
        <end position="453"/>
    </location>
</feature>
<feature type="region of interest" description="Disordered" evidence="1">
    <location>
        <begin position="440"/>
        <end position="468"/>
    </location>
</feature>
<keyword evidence="3" id="KW-1185">Reference proteome</keyword>
<evidence type="ECO:0000256" key="1">
    <source>
        <dbReference type="SAM" id="MobiDB-lite"/>
    </source>
</evidence>
<dbReference type="OrthoDB" id="2423954at2759"/>
<dbReference type="EMBL" id="BFEA01000980">
    <property type="protein sequence ID" value="GBG91978.1"/>
    <property type="molecule type" value="Genomic_DNA"/>
</dbReference>
<dbReference type="InterPro" id="IPR012337">
    <property type="entry name" value="RNaseH-like_sf"/>
</dbReference>
<evidence type="ECO:0000313" key="3">
    <source>
        <dbReference type="Proteomes" id="UP000265515"/>
    </source>
</evidence>
<accession>A0A388MBN7</accession>
<dbReference type="SUPFAM" id="SSF53098">
    <property type="entry name" value="Ribonuclease H-like"/>
    <property type="match status" value="1"/>
</dbReference>
<name>A0A388MBN7_CHABU</name>
<sequence>MCGDASFATRTGSASRLRDHFLKCVCNVTLLRGTISKDELLRREQGRDVAIAELGGALTGAGVELDLSSSEDEIDTEDAITTVALTKSSTTHGKQTKIVDSATIITGNEETQHTVDDWMTAGCVPFNMMRSMYWDHMVKALMNAPKSFQYAKFDEVRTKRVAVTRKWVFERMEQLRKEWPGGWLRQSSNTFVSASCTAHSVDLMLEQFGKIGWVDVILKKSTEVVKFFMNHSRVRDLLLVNSHGAILARPGATRFATNFIMLDNVQDLYLPLRMCLTNKDWKDSIVLLGQRHLFAATMETILDNDFWAGVEKVQKTSEKLLQLLKLSDGVGRTISKIYGSMDAAVESLRSEECFTKMEREELEEIIMRRWNTMTSPLDCATVFLDPSSRTRAWKRTLRWNQHLLDKLEKKPVEKEDPKKKPWRDGVGGLTAEQLCEDAKKRAEDCEDEDDNDDDGAHDNGAKASTIARQRATSNLLELERELNKELPSWRKAIRPSKYLARLHLEESQHEGKTMASEHAEKYINARAQACAPNVKAPAKTPSRRSRKVAHVQGTEADEEQAAGDAKASERGRKQDAGLEVAAKGPEKRPKGRPRKVLREEEVQVEARETGEEAESSQKSSTEAFRPPGKTKRQFLPRNGFAAQEMLSYAEDVRPLPRGAGARCCAQETSAAYGGTDSPRHQETKSSQTSVNLLALDKTSGRPRLACRNLDSLRNGYQFP</sequence>
<dbReference type="Proteomes" id="UP000265515">
    <property type="component" value="Unassembled WGS sequence"/>
</dbReference>
<evidence type="ECO:0000313" key="2">
    <source>
        <dbReference type="EMBL" id="GBG91978.1"/>
    </source>
</evidence>
<feature type="region of interest" description="Disordered" evidence="1">
    <location>
        <begin position="532"/>
        <end position="636"/>
    </location>
</feature>
<reference evidence="2 3" key="1">
    <citation type="journal article" date="2018" name="Cell">
        <title>The Chara Genome: Secondary Complexity and Implications for Plant Terrestrialization.</title>
        <authorList>
            <person name="Nishiyama T."/>
            <person name="Sakayama H."/>
            <person name="Vries J.D."/>
            <person name="Buschmann H."/>
            <person name="Saint-Marcoux D."/>
            <person name="Ullrich K.K."/>
            <person name="Haas F.B."/>
            <person name="Vanderstraeten L."/>
            <person name="Becker D."/>
            <person name="Lang D."/>
            <person name="Vosolsobe S."/>
            <person name="Rombauts S."/>
            <person name="Wilhelmsson P.K.I."/>
            <person name="Janitza P."/>
            <person name="Kern R."/>
            <person name="Heyl A."/>
            <person name="Rumpler F."/>
            <person name="Villalobos L.I.A.C."/>
            <person name="Clay J.M."/>
            <person name="Skokan R."/>
            <person name="Toyoda A."/>
            <person name="Suzuki Y."/>
            <person name="Kagoshima H."/>
            <person name="Schijlen E."/>
            <person name="Tajeshwar N."/>
            <person name="Catarino B."/>
            <person name="Hetherington A.J."/>
            <person name="Saltykova A."/>
            <person name="Bonnot C."/>
            <person name="Breuninger H."/>
            <person name="Symeonidi A."/>
            <person name="Radhakrishnan G.V."/>
            <person name="Van Nieuwerburgh F."/>
            <person name="Deforce D."/>
            <person name="Chang C."/>
            <person name="Karol K.G."/>
            <person name="Hedrich R."/>
            <person name="Ulvskov P."/>
            <person name="Glockner G."/>
            <person name="Delwiche C.F."/>
            <person name="Petrasek J."/>
            <person name="Van de Peer Y."/>
            <person name="Friml J."/>
            <person name="Beilby M."/>
            <person name="Dolan L."/>
            <person name="Kohara Y."/>
            <person name="Sugano S."/>
            <person name="Fujiyama A."/>
            <person name="Delaux P.-M."/>
            <person name="Quint M."/>
            <person name="TheiBen G."/>
            <person name="Hagemann M."/>
            <person name="Harholt J."/>
            <person name="Dunand C."/>
            <person name="Zachgo S."/>
            <person name="Langdale J."/>
            <person name="Maumus F."/>
            <person name="Straeten D.V.D."/>
            <person name="Gould S.B."/>
            <person name="Rensing S.A."/>
        </authorList>
    </citation>
    <scope>NUCLEOTIDE SEQUENCE [LARGE SCALE GENOMIC DNA]</scope>
    <source>
        <strain evidence="2 3">S276</strain>
    </source>
</reference>
<proteinExistence type="predicted"/>
<gene>
    <name evidence="2" type="ORF">CBR_g54074</name>
</gene>